<evidence type="ECO:0000259" key="1">
    <source>
        <dbReference type="Pfam" id="PF01755"/>
    </source>
</evidence>
<feature type="non-terminal residue" evidence="2">
    <location>
        <position position="1"/>
    </location>
</feature>
<dbReference type="Pfam" id="PF01755">
    <property type="entry name" value="Glyco_transf_25"/>
    <property type="match status" value="1"/>
</dbReference>
<evidence type="ECO:0000313" key="3">
    <source>
        <dbReference type="Proteomes" id="UP001168972"/>
    </source>
</evidence>
<evidence type="ECO:0000313" key="2">
    <source>
        <dbReference type="EMBL" id="KAK0156785.1"/>
    </source>
</evidence>
<dbReference type="EMBL" id="JAQQBR010003145">
    <property type="protein sequence ID" value="KAK0156785.1"/>
    <property type="molecule type" value="Genomic_DNA"/>
</dbReference>
<keyword evidence="3" id="KW-1185">Reference proteome</keyword>
<gene>
    <name evidence="2" type="ORF">PV327_011625</name>
</gene>
<dbReference type="AlphaFoldDB" id="A0AA39C3M7"/>
<proteinExistence type="predicted"/>
<accession>A0AA39C3M7</accession>
<sequence>GYQAGLPLSDSMKNFVKYPKKDTMGMDCIYMINLVRRPERRARMHQCFDELGIDAETIDAVDGRYQIFLFIYKEVHDFVDFS</sequence>
<organism evidence="2 3">
    <name type="scientific">Microctonus hyperodae</name>
    <name type="common">Parasitoid wasp</name>
    <dbReference type="NCBI Taxonomy" id="165561"/>
    <lineage>
        <taxon>Eukaryota</taxon>
        <taxon>Metazoa</taxon>
        <taxon>Ecdysozoa</taxon>
        <taxon>Arthropoda</taxon>
        <taxon>Hexapoda</taxon>
        <taxon>Insecta</taxon>
        <taxon>Pterygota</taxon>
        <taxon>Neoptera</taxon>
        <taxon>Endopterygota</taxon>
        <taxon>Hymenoptera</taxon>
        <taxon>Apocrita</taxon>
        <taxon>Ichneumonoidea</taxon>
        <taxon>Braconidae</taxon>
        <taxon>Euphorinae</taxon>
        <taxon>Microctonus</taxon>
    </lineage>
</organism>
<reference evidence="2" key="2">
    <citation type="submission" date="2023-03" db="EMBL/GenBank/DDBJ databases">
        <authorList>
            <person name="Inwood S.N."/>
            <person name="Skelly J.G."/>
            <person name="Guhlin J."/>
            <person name="Harrop T.W.R."/>
            <person name="Goldson S.G."/>
            <person name="Dearden P.K."/>
        </authorList>
    </citation>
    <scope>NUCLEOTIDE SEQUENCE</scope>
    <source>
        <strain evidence="2">Lincoln</strain>
        <tissue evidence="2">Whole body</tissue>
    </source>
</reference>
<feature type="domain" description="Glycosyl transferase family 25" evidence="1">
    <location>
        <begin position="26"/>
        <end position="65"/>
    </location>
</feature>
<name>A0AA39C3M7_MICHY</name>
<comment type="caution">
    <text evidence="2">The sequence shown here is derived from an EMBL/GenBank/DDBJ whole genome shotgun (WGS) entry which is preliminary data.</text>
</comment>
<dbReference type="InterPro" id="IPR002654">
    <property type="entry name" value="Glyco_trans_25"/>
</dbReference>
<reference evidence="2" key="1">
    <citation type="journal article" date="2023" name="bioRxiv">
        <title>Scaffold-level genome assemblies of two parasitoid biocontrol wasps reveal the parthenogenesis mechanism and an associated novel virus.</title>
        <authorList>
            <person name="Inwood S."/>
            <person name="Skelly J."/>
            <person name="Guhlin J."/>
            <person name="Harrop T."/>
            <person name="Goldson S."/>
            <person name="Dearden P."/>
        </authorList>
    </citation>
    <scope>NUCLEOTIDE SEQUENCE</scope>
    <source>
        <strain evidence="2">Lincoln</strain>
        <tissue evidence="2">Whole body</tissue>
    </source>
</reference>
<protein>
    <recommendedName>
        <fullName evidence="1">Glycosyl transferase family 25 domain-containing protein</fullName>
    </recommendedName>
</protein>
<dbReference type="Proteomes" id="UP001168972">
    <property type="component" value="Unassembled WGS sequence"/>
</dbReference>